<dbReference type="OrthoDB" id="10591085at2759"/>
<dbReference type="Proteomes" id="UP000184356">
    <property type="component" value="Unassembled WGS sequence"/>
</dbReference>
<dbReference type="EMBL" id="KV878626">
    <property type="protein sequence ID" value="OJJ51858.1"/>
    <property type="molecule type" value="Genomic_DNA"/>
</dbReference>
<evidence type="ECO:0000313" key="1">
    <source>
        <dbReference type="EMBL" id="OJJ51858.1"/>
    </source>
</evidence>
<name>A0A1L9SXC5_9EURO</name>
<dbReference type="VEuPathDB" id="FungiDB:ASPSYDRAFT_936479"/>
<evidence type="ECO:0000313" key="2">
    <source>
        <dbReference type="Proteomes" id="UP000184356"/>
    </source>
</evidence>
<organism evidence="1 2">
    <name type="scientific">Aspergillus sydowii CBS 593.65</name>
    <dbReference type="NCBI Taxonomy" id="1036612"/>
    <lineage>
        <taxon>Eukaryota</taxon>
        <taxon>Fungi</taxon>
        <taxon>Dikarya</taxon>
        <taxon>Ascomycota</taxon>
        <taxon>Pezizomycotina</taxon>
        <taxon>Eurotiomycetes</taxon>
        <taxon>Eurotiomycetidae</taxon>
        <taxon>Eurotiales</taxon>
        <taxon>Aspergillaceae</taxon>
        <taxon>Aspergillus</taxon>
        <taxon>Aspergillus subgen. Nidulantes</taxon>
    </lineage>
</organism>
<dbReference type="RefSeq" id="XP_040695664.1">
    <property type="nucleotide sequence ID" value="XM_040852866.1"/>
</dbReference>
<dbReference type="AlphaFoldDB" id="A0A1L9SXC5"/>
<dbReference type="GeneID" id="63768939"/>
<accession>A0A1L9SXC5</accession>
<gene>
    <name evidence="1" type="ORF">ASPSYDRAFT_936479</name>
</gene>
<proteinExistence type="predicted"/>
<sequence length="165" mass="18407">MQSCPDLFPKSSLGSGNITVEAHDWLYTWKLLSYIRGQVSKGIVPTISQHGRPSLLEIYNDSAVKLQVIGPPGSNPTEYPVNEILGFTQEEFIAYRDAFDSANISDDQNLALDNKSLDRAANLVHELSKSVEKSLDTRQQQDIIRALITAAQQQHLIRLLVEKSD</sequence>
<keyword evidence="2" id="KW-1185">Reference proteome</keyword>
<reference evidence="2" key="1">
    <citation type="journal article" date="2017" name="Genome Biol.">
        <title>Comparative genomics reveals high biological diversity and specific adaptations in the industrially and medically important fungal genus Aspergillus.</title>
        <authorList>
            <person name="de Vries R.P."/>
            <person name="Riley R."/>
            <person name="Wiebenga A."/>
            <person name="Aguilar-Osorio G."/>
            <person name="Amillis S."/>
            <person name="Uchima C.A."/>
            <person name="Anderluh G."/>
            <person name="Asadollahi M."/>
            <person name="Askin M."/>
            <person name="Barry K."/>
            <person name="Battaglia E."/>
            <person name="Bayram O."/>
            <person name="Benocci T."/>
            <person name="Braus-Stromeyer S.A."/>
            <person name="Caldana C."/>
            <person name="Canovas D."/>
            <person name="Cerqueira G.C."/>
            <person name="Chen F."/>
            <person name="Chen W."/>
            <person name="Choi C."/>
            <person name="Clum A."/>
            <person name="Dos Santos R.A."/>
            <person name="Damasio A.R."/>
            <person name="Diallinas G."/>
            <person name="Emri T."/>
            <person name="Fekete E."/>
            <person name="Flipphi M."/>
            <person name="Freyberg S."/>
            <person name="Gallo A."/>
            <person name="Gournas C."/>
            <person name="Habgood R."/>
            <person name="Hainaut M."/>
            <person name="Harispe M.L."/>
            <person name="Henrissat B."/>
            <person name="Hilden K.S."/>
            <person name="Hope R."/>
            <person name="Hossain A."/>
            <person name="Karabika E."/>
            <person name="Karaffa L."/>
            <person name="Karanyi Z."/>
            <person name="Krasevec N."/>
            <person name="Kuo A."/>
            <person name="Kusch H."/>
            <person name="LaButti K."/>
            <person name="Lagendijk E.L."/>
            <person name="Lapidus A."/>
            <person name="Levasseur A."/>
            <person name="Lindquist E."/>
            <person name="Lipzen A."/>
            <person name="Logrieco A.F."/>
            <person name="MacCabe A."/>
            <person name="Maekelae M.R."/>
            <person name="Malavazi I."/>
            <person name="Melin P."/>
            <person name="Meyer V."/>
            <person name="Mielnichuk N."/>
            <person name="Miskei M."/>
            <person name="Molnar A.P."/>
            <person name="Mule G."/>
            <person name="Ngan C.Y."/>
            <person name="Orejas M."/>
            <person name="Orosz E."/>
            <person name="Ouedraogo J.P."/>
            <person name="Overkamp K.M."/>
            <person name="Park H.-S."/>
            <person name="Perrone G."/>
            <person name="Piumi F."/>
            <person name="Punt P.J."/>
            <person name="Ram A.F."/>
            <person name="Ramon A."/>
            <person name="Rauscher S."/>
            <person name="Record E."/>
            <person name="Riano-Pachon D.M."/>
            <person name="Robert V."/>
            <person name="Roehrig J."/>
            <person name="Ruller R."/>
            <person name="Salamov A."/>
            <person name="Salih N.S."/>
            <person name="Samson R.A."/>
            <person name="Sandor E."/>
            <person name="Sanguinetti M."/>
            <person name="Schuetze T."/>
            <person name="Sepcic K."/>
            <person name="Shelest E."/>
            <person name="Sherlock G."/>
            <person name="Sophianopoulou V."/>
            <person name="Squina F.M."/>
            <person name="Sun H."/>
            <person name="Susca A."/>
            <person name="Todd R.B."/>
            <person name="Tsang A."/>
            <person name="Unkles S.E."/>
            <person name="van de Wiele N."/>
            <person name="van Rossen-Uffink D."/>
            <person name="Oliveira J.V."/>
            <person name="Vesth T.C."/>
            <person name="Visser J."/>
            <person name="Yu J.-H."/>
            <person name="Zhou M."/>
            <person name="Andersen M.R."/>
            <person name="Archer D.B."/>
            <person name="Baker S.E."/>
            <person name="Benoit I."/>
            <person name="Brakhage A.A."/>
            <person name="Braus G.H."/>
            <person name="Fischer R."/>
            <person name="Frisvad J.C."/>
            <person name="Goldman G.H."/>
            <person name="Houbraken J."/>
            <person name="Oakley B."/>
            <person name="Pocsi I."/>
            <person name="Scazzocchio C."/>
            <person name="Seiboth B."/>
            <person name="vanKuyk P.A."/>
            <person name="Wortman J."/>
            <person name="Dyer P.S."/>
            <person name="Grigoriev I.V."/>
        </authorList>
    </citation>
    <scope>NUCLEOTIDE SEQUENCE [LARGE SCALE GENOMIC DNA]</scope>
    <source>
        <strain evidence="2">CBS 593.65</strain>
    </source>
</reference>
<protein>
    <submittedName>
        <fullName evidence="1">Uncharacterized protein</fullName>
    </submittedName>
</protein>